<evidence type="ECO:0000313" key="2">
    <source>
        <dbReference type="EMBL" id="NVB76358.1"/>
    </source>
</evidence>
<keyword evidence="1" id="KW-0472">Membrane</keyword>
<dbReference type="AlphaFoldDB" id="A0A7Y6PIB4"/>
<protein>
    <submittedName>
        <fullName evidence="2">Uncharacterized protein</fullName>
    </submittedName>
</protein>
<dbReference type="EMBL" id="JABWDJ010000391">
    <property type="protein sequence ID" value="NVB76358.1"/>
    <property type="molecule type" value="Genomic_DNA"/>
</dbReference>
<feature type="transmembrane region" description="Helical" evidence="1">
    <location>
        <begin position="20"/>
        <end position="39"/>
    </location>
</feature>
<feature type="non-terminal residue" evidence="2">
    <location>
        <position position="121"/>
    </location>
</feature>
<name>A0A7Y6PIB4_PHOVU</name>
<sequence>MEKKKRNRESGYVEVEAAVILPLAILSVLLLLYLSLFLMQRAHLQAALETSLVYYKNTVTDTYVSRDGQVRYEDSGGSYMGAGNSYAADRPLSPYRGMFGDGNNLNSQAAFEEYFRSAAGN</sequence>
<dbReference type="Proteomes" id="UP000524321">
    <property type="component" value="Unassembled WGS sequence"/>
</dbReference>
<keyword evidence="1" id="KW-0812">Transmembrane</keyword>
<organism evidence="2 3">
    <name type="scientific">Phocaeicola vulgatus</name>
    <name type="common">Bacteroides vulgatus</name>
    <dbReference type="NCBI Taxonomy" id="821"/>
    <lineage>
        <taxon>Bacteria</taxon>
        <taxon>Pseudomonadati</taxon>
        <taxon>Bacteroidota</taxon>
        <taxon>Bacteroidia</taxon>
        <taxon>Bacteroidales</taxon>
        <taxon>Bacteroidaceae</taxon>
        <taxon>Phocaeicola</taxon>
    </lineage>
</organism>
<reference evidence="2 3" key="2">
    <citation type="submission" date="2020-07" db="EMBL/GenBank/DDBJ databases">
        <title>Bacterial metabolism rescues the inhibition of intestinal drug absorption by food and drug additives.</title>
        <authorList>
            <person name="Zou L."/>
            <person name="Spanogiannopoulos P."/>
            <person name="Chien H.-C."/>
            <person name="Pieper L.M."/>
            <person name="Cai W."/>
            <person name="Khuri N."/>
            <person name="Pottel J."/>
            <person name="Vora B."/>
            <person name="Ni Z."/>
            <person name="Tsakalozou E."/>
            <person name="Zhang W."/>
            <person name="Shoichet B.K."/>
            <person name="Giacomini K.M."/>
            <person name="Turnbaugh P.J."/>
        </authorList>
    </citation>
    <scope>NUCLEOTIDE SEQUENCE [LARGE SCALE GENOMIC DNA]</scope>
    <source>
        <strain evidence="2 3">B33</strain>
    </source>
</reference>
<keyword evidence="1" id="KW-1133">Transmembrane helix</keyword>
<evidence type="ECO:0000256" key="1">
    <source>
        <dbReference type="SAM" id="Phobius"/>
    </source>
</evidence>
<evidence type="ECO:0000313" key="3">
    <source>
        <dbReference type="Proteomes" id="UP000524321"/>
    </source>
</evidence>
<reference evidence="2 3" key="1">
    <citation type="submission" date="2020-04" db="EMBL/GenBank/DDBJ databases">
        <authorList>
            <person name="Pieper L."/>
        </authorList>
    </citation>
    <scope>NUCLEOTIDE SEQUENCE [LARGE SCALE GENOMIC DNA]</scope>
    <source>
        <strain evidence="2 3">B33</strain>
    </source>
</reference>
<gene>
    <name evidence="2" type="ORF">HUV05_23275</name>
</gene>
<comment type="caution">
    <text evidence="2">The sequence shown here is derived from an EMBL/GenBank/DDBJ whole genome shotgun (WGS) entry which is preliminary data.</text>
</comment>
<accession>A0A7Y6PIB4</accession>
<proteinExistence type="predicted"/>
<dbReference type="RefSeq" id="WP_221421008.1">
    <property type="nucleotide sequence ID" value="NZ_JABWDJ010000391.1"/>
</dbReference>